<organism evidence="1 2">
    <name type="scientific">Trypanosoma conorhini</name>
    <dbReference type="NCBI Taxonomy" id="83891"/>
    <lineage>
        <taxon>Eukaryota</taxon>
        <taxon>Discoba</taxon>
        <taxon>Euglenozoa</taxon>
        <taxon>Kinetoplastea</taxon>
        <taxon>Metakinetoplastina</taxon>
        <taxon>Trypanosomatida</taxon>
        <taxon>Trypanosomatidae</taxon>
        <taxon>Trypanosoma</taxon>
    </lineage>
</organism>
<dbReference type="GeneID" id="40318112"/>
<reference evidence="1 2" key="1">
    <citation type="journal article" date="2018" name="BMC Genomics">
        <title>Genomic comparison of Trypanosoma conorhini and Trypanosoma rangeli to Trypanosoma cruzi strains of high and low virulence.</title>
        <authorList>
            <person name="Bradwell K.R."/>
            <person name="Koparde V.N."/>
            <person name="Matveyev A.V."/>
            <person name="Serrano M.G."/>
            <person name="Alves J.M."/>
            <person name="Parikh H."/>
            <person name="Huang B."/>
            <person name="Lee V."/>
            <person name="Espinosa-Alvarez O."/>
            <person name="Ortiz P.A."/>
            <person name="Costa-Martins A.G."/>
            <person name="Teixeira M.M."/>
            <person name="Buck G.A."/>
        </authorList>
    </citation>
    <scope>NUCLEOTIDE SEQUENCE [LARGE SCALE GENOMIC DNA]</scope>
    <source>
        <strain evidence="1 2">025E</strain>
    </source>
</reference>
<keyword evidence="2" id="KW-1185">Reference proteome</keyword>
<comment type="caution">
    <text evidence="1">The sequence shown here is derived from an EMBL/GenBank/DDBJ whole genome shotgun (WGS) entry which is preliminary data.</text>
</comment>
<accession>A0A3R7LPL3</accession>
<sequence>MRTSGRNGLNYFFYRGFSSLCGAKLEGSATRAYFPSLAAFFSFSAFLALHASCGPCMPRGGDEVSVQRGVPSPPGCGAAFGVSDGGVPLPCGLGVGEFASEA</sequence>
<protein>
    <submittedName>
        <fullName evidence="1">Uncharacterized protein</fullName>
    </submittedName>
</protein>
<dbReference type="Proteomes" id="UP000284403">
    <property type="component" value="Unassembled WGS sequence"/>
</dbReference>
<evidence type="ECO:0000313" key="2">
    <source>
        <dbReference type="Proteomes" id="UP000284403"/>
    </source>
</evidence>
<dbReference type="RefSeq" id="XP_029228469.1">
    <property type="nucleotide sequence ID" value="XM_029371411.1"/>
</dbReference>
<gene>
    <name evidence="1" type="ORF">Tco025E_04501</name>
</gene>
<name>A0A3R7LPL3_9TRYP</name>
<dbReference type="EMBL" id="MKKU01000233">
    <property type="protein sequence ID" value="RNF18384.1"/>
    <property type="molecule type" value="Genomic_DNA"/>
</dbReference>
<dbReference type="AlphaFoldDB" id="A0A3R7LPL3"/>
<evidence type="ECO:0000313" key="1">
    <source>
        <dbReference type="EMBL" id="RNF18384.1"/>
    </source>
</evidence>
<proteinExistence type="predicted"/>